<dbReference type="FunCoup" id="F8QGI7">
    <property type="interactions" value="65"/>
</dbReference>
<name>F8QGI7_SERL3</name>
<accession>F8QGI7</accession>
<dbReference type="GO" id="GO:0016787">
    <property type="term" value="F:hydrolase activity"/>
    <property type="evidence" value="ECO:0007669"/>
    <property type="project" value="UniProtKB-KW"/>
</dbReference>
<dbReference type="Gene3D" id="3.40.50.1820">
    <property type="entry name" value="alpha/beta hydrolase"/>
    <property type="match status" value="1"/>
</dbReference>
<proteinExistence type="predicted"/>
<dbReference type="Pfam" id="PF07859">
    <property type="entry name" value="Abhydrolase_3"/>
    <property type="match status" value="1"/>
</dbReference>
<keyword evidence="4" id="KW-1185">Reference proteome</keyword>
<dbReference type="InterPro" id="IPR013094">
    <property type="entry name" value="AB_hydrolase_3"/>
</dbReference>
<protein>
    <recommendedName>
        <fullName evidence="2">Alpha/beta hydrolase fold-3 domain-containing protein</fullName>
    </recommendedName>
</protein>
<dbReference type="HOGENOM" id="CLU_012494_6_2_1"/>
<evidence type="ECO:0000313" key="4">
    <source>
        <dbReference type="Proteomes" id="UP000008063"/>
    </source>
</evidence>
<keyword evidence="1" id="KW-0378">Hydrolase</keyword>
<sequence length="330" mass="36026">MAEVAQPLHPDIIPRLDPEYIAFHNAHIAHIVPPHTLPWDASLRSRPPVPGSREVVEVGAVTDFALSKSKIRAFTPKGEPPSGGWPVFVWYHGGGWTLGNINTENAFVSRVCRDAKCVVVTSDYRLGPEEPYPAAVEDALETLQWVYEKGKSELNVNSNLISVGGSSAGGNLAAIISLKAADLNPPIPLVSQVLIVPVTDNTASETGKPYKSWLENANTPWLNIGRMLWFRRNYLPNPEDQAKWDSSPIFAPNELLAKSPPTWIAVMELDILKDEGLAYGEKLKQVGVEVSHKVYAKAPHPILAMDRVLSVGRELISDITEVVAKALGTA</sequence>
<dbReference type="SUPFAM" id="SSF53474">
    <property type="entry name" value="alpha/beta-Hydrolases"/>
    <property type="match status" value="1"/>
</dbReference>
<dbReference type="InterPro" id="IPR029058">
    <property type="entry name" value="AB_hydrolase_fold"/>
</dbReference>
<organism evidence="4">
    <name type="scientific">Serpula lacrymans var. lacrymans (strain S7.3)</name>
    <name type="common">Dry rot fungus</name>
    <dbReference type="NCBI Taxonomy" id="936435"/>
    <lineage>
        <taxon>Eukaryota</taxon>
        <taxon>Fungi</taxon>
        <taxon>Dikarya</taxon>
        <taxon>Basidiomycota</taxon>
        <taxon>Agaricomycotina</taxon>
        <taxon>Agaricomycetes</taxon>
        <taxon>Agaricomycetidae</taxon>
        <taxon>Boletales</taxon>
        <taxon>Coniophorineae</taxon>
        <taxon>Serpulaceae</taxon>
        <taxon>Serpula</taxon>
    </lineage>
</organism>
<dbReference type="OrthoDB" id="408631at2759"/>
<dbReference type="PANTHER" id="PTHR48081">
    <property type="entry name" value="AB HYDROLASE SUPERFAMILY PROTEIN C4A8.06C"/>
    <property type="match status" value="1"/>
</dbReference>
<dbReference type="EMBL" id="GL945502">
    <property type="protein sequence ID" value="EGN92533.1"/>
    <property type="molecule type" value="Genomic_DNA"/>
</dbReference>
<dbReference type="Proteomes" id="UP000008063">
    <property type="component" value="Unassembled WGS sequence"/>
</dbReference>
<dbReference type="InterPro" id="IPR050300">
    <property type="entry name" value="GDXG_lipolytic_enzyme"/>
</dbReference>
<dbReference type="PANTHER" id="PTHR48081:SF8">
    <property type="entry name" value="ALPHA_BETA HYDROLASE FOLD-3 DOMAIN-CONTAINING PROTEIN-RELATED"/>
    <property type="match status" value="1"/>
</dbReference>
<dbReference type="AlphaFoldDB" id="F8QGI7"/>
<gene>
    <name evidence="3" type="ORF">SERLA73DRAFT_190862</name>
</gene>
<reference evidence="4" key="1">
    <citation type="journal article" date="2011" name="Science">
        <title>The plant cell wall-decomposing machinery underlies the functional diversity of forest fungi.</title>
        <authorList>
            <person name="Eastwood D.C."/>
            <person name="Floudas D."/>
            <person name="Binder M."/>
            <person name="Majcherczyk A."/>
            <person name="Schneider P."/>
            <person name="Aerts A."/>
            <person name="Asiegbu F.O."/>
            <person name="Baker S.E."/>
            <person name="Barry K."/>
            <person name="Bendiksby M."/>
            <person name="Blumentritt M."/>
            <person name="Coutinho P.M."/>
            <person name="Cullen D."/>
            <person name="de Vries R.P."/>
            <person name="Gathman A."/>
            <person name="Goodell B."/>
            <person name="Henrissat B."/>
            <person name="Ihrmark K."/>
            <person name="Kauserud H."/>
            <person name="Kohler A."/>
            <person name="LaButti K."/>
            <person name="Lapidus A."/>
            <person name="Lavin J.L."/>
            <person name="Lee Y.-H."/>
            <person name="Lindquist E."/>
            <person name="Lilly W."/>
            <person name="Lucas S."/>
            <person name="Morin E."/>
            <person name="Murat C."/>
            <person name="Oguiza J.A."/>
            <person name="Park J."/>
            <person name="Pisabarro A.G."/>
            <person name="Riley R."/>
            <person name="Rosling A."/>
            <person name="Salamov A."/>
            <person name="Schmidt O."/>
            <person name="Schmutz J."/>
            <person name="Skrede I."/>
            <person name="Stenlid J."/>
            <person name="Wiebenga A."/>
            <person name="Xie X."/>
            <person name="Kuees U."/>
            <person name="Hibbett D.S."/>
            <person name="Hoffmeister D."/>
            <person name="Hoegberg N."/>
            <person name="Martin F."/>
            <person name="Grigoriev I.V."/>
            <person name="Watkinson S.C."/>
        </authorList>
    </citation>
    <scope>NUCLEOTIDE SEQUENCE [LARGE SCALE GENOMIC DNA]</scope>
    <source>
        <strain evidence="4">strain S7.3</strain>
    </source>
</reference>
<feature type="domain" description="Alpha/beta hydrolase fold-3" evidence="2">
    <location>
        <begin position="88"/>
        <end position="302"/>
    </location>
</feature>
<evidence type="ECO:0000256" key="1">
    <source>
        <dbReference type="ARBA" id="ARBA00022801"/>
    </source>
</evidence>
<dbReference type="STRING" id="936435.F8QGI7"/>
<dbReference type="OMA" id="LWYPSTM"/>
<evidence type="ECO:0000259" key="2">
    <source>
        <dbReference type="Pfam" id="PF07859"/>
    </source>
</evidence>
<evidence type="ECO:0000313" key="3">
    <source>
        <dbReference type="EMBL" id="EGN92533.1"/>
    </source>
</evidence>
<dbReference type="InParanoid" id="F8QGI7"/>